<evidence type="ECO:0000256" key="7">
    <source>
        <dbReference type="ARBA" id="ARBA00022676"/>
    </source>
</evidence>
<dbReference type="Proteomes" id="UP000683246">
    <property type="component" value="Chromosome"/>
</dbReference>
<keyword evidence="6" id="KW-0662">Pyridine nucleotide biosynthesis</keyword>
<evidence type="ECO:0000259" key="15">
    <source>
        <dbReference type="Pfam" id="PF02749"/>
    </source>
</evidence>
<dbReference type="PANTHER" id="PTHR32179">
    <property type="entry name" value="NICOTINATE-NUCLEOTIDE PYROPHOSPHORYLASE [CARBOXYLATING]"/>
    <property type="match status" value="1"/>
</dbReference>
<protein>
    <recommendedName>
        <fullName evidence="11">Probable nicotinate-nucleotide pyrophosphorylase [carboxylating]</fullName>
        <ecNumber evidence="5">2.4.2.19</ecNumber>
    </recommendedName>
    <alternativeName>
        <fullName evidence="9">Quinolinate phosphoribosyltransferase [decarboxylating]</fullName>
    </alternativeName>
</protein>
<dbReference type="FunFam" id="3.90.1170.20:FF:000001">
    <property type="entry name" value="Nicotinate-nucleotide diphosphorylase (Carboxylating)"/>
    <property type="match status" value="1"/>
</dbReference>
<dbReference type="InterPro" id="IPR002638">
    <property type="entry name" value="Quinolinate_PRibosylTrfase_C"/>
</dbReference>
<dbReference type="AlphaFoldDB" id="A0A8J8MH15"/>
<dbReference type="Gene3D" id="3.90.1170.20">
    <property type="entry name" value="Quinolinate phosphoribosyl transferase, N-terminal domain"/>
    <property type="match status" value="1"/>
</dbReference>
<evidence type="ECO:0000256" key="6">
    <source>
        <dbReference type="ARBA" id="ARBA00022642"/>
    </source>
</evidence>
<dbReference type="InterPro" id="IPR004393">
    <property type="entry name" value="NadC"/>
</dbReference>
<dbReference type="KEGG" id="vpy:HZI73_01810"/>
<feature type="binding site" evidence="13">
    <location>
        <begin position="260"/>
        <end position="262"/>
    </location>
    <ligand>
        <name>substrate</name>
    </ligand>
</feature>
<feature type="domain" description="Quinolinate phosphoribosyl transferase C-terminal" evidence="14">
    <location>
        <begin position="110"/>
        <end position="275"/>
    </location>
</feature>
<comment type="pathway">
    <text evidence="2">Cofactor biosynthesis; NAD(+) biosynthesis; nicotinate D-ribonucleotide from quinolinate: step 1/1.</text>
</comment>
<feature type="binding site" evidence="13">
    <location>
        <position position="98"/>
    </location>
    <ligand>
        <name>substrate</name>
    </ligand>
</feature>
<organism evidence="16 17">
    <name type="scientific">Vallitalea pronyensis</name>
    <dbReference type="NCBI Taxonomy" id="1348613"/>
    <lineage>
        <taxon>Bacteria</taxon>
        <taxon>Bacillati</taxon>
        <taxon>Bacillota</taxon>
        <taxon>Clostridia</taxon>
        <taxon>Lachnospirales</taxon>
        <taxon>Vallitaleaceae</taxon>
        <taxon>Vallitalea</taxon>
    </lineage>
</organism>
<feature type="binding site" evidence="13">
    <location>
        <position position="165"/>
    </location>
    <ligand>
        <name>substrate</name>
    </ligand>
</feature>
<dbReference type="InterPro" id="IPR022412">
    <property type="entry name" value="Quinolinate_PRibosylTrfase_N"/>
</dbReference>
<evidence type="ECO:0000256" key="3">
    <source>
        <dbReference type="ARBA" id="ARBA00009400"/>
    </source>
</evidence>
<feature type="binding site" evidence="13">
    <location>
        <position position="155"/>
    </location>
    <ligand>
        <name>substrate</name>
    </ligand>
</feature>
<keyword evidence="7 12" id="KW-0328">Glycosyltransferase</keyword>
<evidence type="ECO:0000256" key="2">
    <source>
        <dbReference type="ARBA" id="ARBA00004893"/>
    </source>
</evidence>
<dbReference type="EC" id="2.4.2.19" evidence="5"/>
<gene>
    <name evidence="16" type="primary">nadC</name>
    <name evidence="16" type="ORF">HZI73_01810</name>
</gene>
<dbReference type="Pfam" id="PF01729">
    <property type="entry name" value="QRPTase_C"/>
    <property type="match status" value="1"/>
</dbReference>
<accession>A0A8J8MH15</accession>
<evidence type="ECO:0000256" key="8">
    <source>
        <dbReference type="ARBA" id="ARBA00022679"/>
    </source>
</evidence>
<comment type="subunit">
    <text evidence="4">Hexamer formed by 3 homodimers.</text>
</comment>
<comment type="catalytic activity">
    <reaction evidence="10">
        <text>nicotinate beta-D-ribonucleotide + CO2 + diphosphate = quinolinate + 5-phospho-alpha-D-ribose 1-diphosphate + 2 H(+)</text>
        <dbReference type="Rhea" id="RHEA:12733"/>
        <dbReference type="ChEBI" id="CHEBI:15378"/>
        <dbReference type="ChEBI" id="CHEBI:16526"/>
        <dbReference type="ChEBI" id="CHEBI:29959"/>
        <dbReference type="ChEBI" id="CHEBI:33019"/>
        <dbReference type="ChEBI" id="CHEBI:57502"/>
        <dbReference type="ChEBI" id="CHEBI:58017"/>
        <dbReference type="EC" id="2.4.2.19"/>
    </reaction>
</comment>
<dbReference type="UniPathway" id="UPA00253">
    <property type="reaction ID" value="UER00331"/>
</dbReference>
<keyword evidence="8 12" id="KW-0808">Transferase</keyword>
<dbReference type="NCBIfam" id="TIGR00078">
    <property type="entry name" value="nadC"/>
    <property type="match status" value="1"/>
</dbReference>
<dbReference type="FunFam" id="3.20.20.70:FF:000030">
    <property type="entry name" value="Nicotinate-nucleotide pyrophosphorylase, carboxylating"/>
    <property type="match status" value="1"/>
</dbReference>
<dbReference type="CDD" id="cd01572">
    <property type="entry name" value="QPRTase"/>
    <property type="match status" value="1"/>
</dbReference>
<evidence type="ECO:0000256" key="9">
    <source>
        <dbReference type="ARBA" id="ARBA00033102"/>
    </source>
</evidence>
<dbReference type="GO" id="GO:0005737">
    <property type="term" value="C:cytoplasm"/>
    <property type="evidence" value="ECO:0007669"/>
    <property type="project" value="TreeGrafter"/>
</dbReference>
<feature type="binding site" evidence="13">
    <location>
        <begin position="239"/>
        <end position="241"/>
    </location>
    <ligand>
        <name>substrate</name>
    </ligand>
</feature>
<dbReference type="SUPFAM" id="SSF51690">
    <property type="entry name" value="Nicotinate/Quinolinate PRTase C-terminal domain-like"/>
    <property type="match status" value="1"/>
</dbReference>
<evidence type="ECO:0000313" key="16">
    <source>
        <dbReference type="EMBL" id="QUI21098.1"/>
    </source>
</evidence>
<proteinExistence type="inferred from homology"/>
<name>A0A8J8MH15_9FIRM</name>
<keyword evidence="17" id="KW-1185">Reference proteome</keyword>
<evidence type="ECO:0000256" key="5">
    <source>
        <dbReference type="ARBA" id="ARBA00011944"/>
    </source>
</evidence>
<dbReference type="InterPro" id="IPR013785">
    <property type="entry name" value="Aldolase_TIM"/>
</dbReference>
<dbReference type="PIRSF" id="PIRSF006250">
    <property type="entry name" value="NadC_ModD"/>
    <property type="match status" value="1"/>
</dbReference>
<feature type="binding site" evidence="13">
    <location>
        <position position="216"/>
    </location>
    <ligand>
        <name>substrate</name>
    </ligand>
</feature>
<dbReference type="InterPro" id="IPR027277">
    <property type="entry name" value="NadC/ModD"/>
</dbReference>
<dbReference type="PANTHER" id="PTHR32179:SF3">
    <property type="entry name" value="NICOTINATE-NUCLEOTIDE PYROPHOSPHORYLASE [CARBOXYLATING]"/>
    <property type="match status" value="1"/>
</dbReference>
<dbReference type="Gene3D" id="3.20.20.70">
    <property type="entry name" value="Aldolase class I"/>
    <property type="match status" value="1"/>
</dbReference>
<comment type="similarity">
    <text evidence="3 12">Belongs to the NadC/ModD family.</text>
</comment>
<feature type="binding site" evidence="13">
    <location>
        <position position="195"/>
    </location>
    <ligand>
        <name>substrate</name>
    </ligand>
</feature>
<evidence type="ECO:0000256" key="11">
    <source>
        <dbReference type="ARBA" id="ARBA00069173"/>
    </source>
</evidence>
<evidence type="ECO:0000256" key="12">
    <source>
        <dbReference type="PIRNR" id="PIRNR006250"/>
    </source>
</evidence>
<reference evidence="16" key="1">
    <citation type="submission" date="2020-07" db="EMBL/GenBank/DDBJ databases">
        <title>Vallitalea pronyensis genome.</title>
        <authorList>
            <person name="Postec A."/>
        </authorList>
    </citation>
    <scope>NUCLEOTIDE SEQUENCE</scope>
    <source>
        <strain evidence="16">FatNI3</strain>
    </source>
</reference>
<evidence type="ECO:0000256" key="1">
    <source>
        <dbReference type="ARBA" id="ARBA00003237"/>
    </source>
</evidence>
<evidence type="ECO:0000256" key="10">
    <source>
        <dbReference type="ARBA" id="ARBA00047445"/>
    </source>
</evidence>
<dbReference type="GO" id="GO:0009435">
    <property type="term" value="P:NAD+ biosynthetic process"/>
    <property type="evidence" value="ECO:0007669"/>
    <property type="project" value="UniProtKB-UniPathway"/>
</dbReference>
<feature type="domain" description="Quinolinate phosphoribosyl transferase N-terminal" evidence="15">
    <location>
        <begin position="23"/>
        <end position="108"/>
    </location>
</feature>
<dbReference type="GO" id="GO:0004514">
    <property type="term" value="F:nicotinate-nucleotide diphosphorylase (carboxylating) activity"/>
    <property type="evidence" value="ECO:0007669"/>
    <property type="project" value="UniProtKB-EC"/>
</dbReference>
<dbReference type="RefSeq" id="WP_212696559.1">
    <property type="nucleotide sequence ID" value="NZ_CP058649.1"/>
</dbReference>
<dbReference type="InterPro" id="IPR037128">
    <property type="entry name" value="Quinolinate_PRibosylTase_N_sf"/>
</dbReference>
<dbReference type="EMBL" id="CP058649">
    <property type="protein sequence ID" value="QUI21098.1"/>
    <property type="molecule type" value="Genomic_DNA"/>
</dbReference>
<feature type="binding site" evidence="13">
    <location>
        <begin position="131"/>
        <end position="133"/>
    </location>
    <ligand>
        <name>substrate</name>
    </ligand>
</feature>
<evidence type="ECO:0000259" key="14">
    <source>
        <dbReference type="Pfam" id="PF01729"/>
    </source>
</evidence>
<dbReference type="InterPro" id="IPR036068">
    <property type="entry name" value="Nicotinate_pribotase-like_C"/>
</dbReference>
<evidence type="ECO:0000256" key="13">
    <source>
        <dbReference type="PIRSR" id="PIRSR006250-1"/>
    </source>
</evidence>
<dbReference type="GO" id="GO:0034213">
    <property type="term" value="P:quinolinate catabolic process"/>
    <property type="evidence" value="ECO:0007669"/>
    <property type="project" value="TreeGrafter"/>
</dbReference>
<sequence length="280" mass="30765">MVLQQKVDEIIVLALKEDMHYGDITTDILMDDMKQSRAQLVAKEKGVLAGCDIFARVFLLLNQNMALSFYKHDGDHVKKGDVIAEVSGQTKTLLKAERTALNIIQRLSGIATMTNQLVKETEGIPVRIVDTRKTTPGLRALEKYAVRVGGGYNHRFNLSDAVMIKDNHIHAVGSIKKAITMAKAQIPHTMKVEIEVENLHQLQEALEAQADIIMLDNMTISQMKEAVSMAQGKAILEASGNITKDTIKEVVHTGVDVISVGAITHSVKALDISLRFTTGL</sequence>
<dbReference type="Pfam" id="PF02749">
    <property type="entry name" value="QRPTase_N"/>
    <property type="match status" value="1"/>
</dbReference>
<evidence type="ECO:0000313" key="17">
    <source>
        <dbReference type="Proteomes" id="UP000683246"/>
    </source>
</evidence>
<dbReference type="SUPFAM" id="SSF54675">
    <property type="entry name" value="Nicotinate/Quinolinate PRTase N-terminal domain-like"/>
    <property type="match status" value="1"/>
</dbReference>
<evidence type="ECO:0000256" key="4">
    <source>
        <dbReference type="ARBA" id="ARBA00011218"/>
    </source>
</evidence>
<comment type="function">
    <text evidence="1">Involved in the catabolism of quinolinic acid (QA).</text>
</comment>